<evidence type="ECO:0000313" key="3">
    <source>
        <dbReference type="Proteomes" id="UP001054902"/>
    </source>
</evidence>
<keyword evidence="3" id="KW-1185">Reference proteome</keyword>
<feature type="transmembrane region" description="Helical" evidence="1">
    <location>
        <begin position="7"/>
        <end position="25"/>
    </location>
</feature>
<dbReference type="Proteomes" id="UP001054902">
    <property type="component" value="Unassembled WGS sequence"/>
</dbReference>
<organism evidence="2 3">
    <name type="scientific">Chaetoceros tenuissimus</name>
    <dbReference type="NCBI Taxonomy" id="426638"/>
    <lineage>
        <taxon>Eukaryota</taxon>
        <taxon>Sar</taxon>
        <taxon>Stramenopiles</taxon>
        <taxon>Ochrophyta</taxon>
        <taxon>Bacillariophyta</taxon>
        <taxon>Coscinodiscophyceae</taxon>
        <taxon>Chaetocerotophycidae</taxon>
        <taxon>Chaetocerotales</taxon>
        <taxon>Chaetocerotaceae</taxon>
        <taxon>Chaetoceros</taxon>
    </lineage>
</organism>
<keyword evidence="1" id="KW-0812">Transmembrane</keyword>
<feature type="transmembrane region" description="Helical" evidence="1">
    <location>
        <begin position="45"/>
        <end position="64"/>
    </location>
</feature>
<feature type="transmembrane region" description="Helical" evidence="1">
    <location>
        <begin position="76"/>
        <end position="95"/>
    </location>
</feature>
<evidence type="ECO:0000313" key="2">
    <source>
        <dbReference type="EMBL" id="GFH60424.1"/>
    </source>
</evidence>
<feature type="transmembrane region" description="Helical" evidence="1">
    <location>
        <begin position="191"/>
        <end position="212"/>
    </location>
</feature>
<feature type="transmembrane region" description="Helical" evidence="1">
    <location>
        <begin position="219"/>
        <end position="241"/>
    </location>
</feature>
<accession>A0AAD3HEQ1</accession>
<feature type="transmembrane region" description="Helical" evidence="1">
    <location>
        <begin position="253"/>
        <end position="272"/>
    </location>
</feature>
<comment type="caution">
    <text evidence="2">The sequence shown here is derived from an EMBL/GenBank/DDBJ whole genome shotgun (WGS) entry which is preliminary data.</text>
</comment>
<protein>
    <submittedName>
        <fullName evidence="2">Uncharacterized protein</fullName>
    </submittedName>
</protein>
<feature type="transmembrane region" description="Helical" evidence="1">
    <location>
        <begin position="153"/>
        <end position="171"/>
    </location>
</feature>
<dbReference type="AlphaFoldDB" id="A0AAD3HEQ1"/>
<feature type="transmembrane region" description="Helical" evidence="1">
    <location>
        <begin position="115"/>
        <end position="141"/>
    </location>
</feature>
<evidence type="ECO:0000256" key="1">
    <source>
        <dbReference type="SAM" id="Phobius"/>
    </source>
</evidence>
<keyword evidence="1" id="KW-1133">Transmembrane helix</keyword>
<gene>
    <name evidence="2" type="ORF">CTEN210_16900</name>
</gene>
<keyword evidence="1" id="KW-0472">Membrane</keyword>
<name>A0AAD3HEQ1_9STRA</name>
<proteinExistence type="predicted"/>
<reference evidence="2 3" key="1">
    <citation type="journal article" date="2021" name="Sci. Rep.">
        <title>The genome of the diatom Chaetoceros tenuissimus carries an ancient integrated fragment of an extant virus.</title>
        <authorList>
            <person name="Hongo Y."/>
            <person name="Kimura K."/>
            <person name="Takaki Y."/>
            <person name="Yoshida Y."/>
            <person name="Baba S."/>
            <person name="Kobayashi G."/>
            <person name="Nagasaki K."/>
            <person name="Hano T."/>
            <person name="Tomaru Y."/>
        </authorList>
    </citation>
    <scope>NUCLEOTIDE SEQUENCE [LARGE SCALE GENOMIC DNA]</scope>
    <source>
        <strain evidence="2 3">NIES-3715</strain>
    </source>
</reference>
<sequence length="295" mass="31796">MPENTRLSKWVASLVFSIITLASLVNVVRDKNFEPENIAAERWSLISASIKVVLNIVVVAMNIHSAGSYLIVGTRLEGVVTFLLTILWIVTVAIVTDSRHGIAVDEFGAVDNGNLYYAAWAGFILSVTLMVSYLQFVFGVDLANEIRSRSARLMLWSTFLATSLVVMGSSANYYDTTCGGDDQVGKCKRAVFGIVLGALTTLGSVAIVGMKIATSKAPFLLEAGGSFIMCLLYLFGVLVITTPKGPGAALGNLYYSTWACFLLSFMIMSSCVEDYNIAATSTPNSEENTSLDDQI</sequence>
<dbReference type="EMBL" id="BLLK01000069">
    <property type="protein sequence ID" value="GFH60424.1"/>
    <property type="molecule type" value="Genomic_DNA"/>
</dbReference>